<evidence type="ECO:0000313" key="1">
    <source>
        <dbReference type="EMBL" id="CAG8522958.1"/>
    </source>
</evidence>
<proteinExistence type="predicted"/>
<protein>
    <submittedName>
        <fullName evidence="1">10570_t:CDS:1</fullName>
    </submittedName>
</protein>
<sequence>MANAQAQIFINALNRANIFPAQYNIIHPHWRSSYFPGGIEFRRRRKVTCQILCRISVKQEALRLGFGNDYALIRYSTFMLWKTANKNEKQ</sequence>
<accession>A0ACA9LCL7</accession>
<gene>
    <name evidence="1" type="ORF">SCALOS_LOCUS4143</name>
</gene>
<evidence type="ECO:0000313" key="2">
    <source>
        <dbReference type="Proteomes" id="UP000789860"/>
    </source>
</evidence>
<reference evidence="1" key="1">
    <citation type="submission" date="2021-06" db="EMBL/GenBank/DDBJ databases">
        <authorList>
            <person name="Kallberg Y."/>
            <person name="Tangrot J."/>
            <person name="Rosling A."/>
        </authorList>
    </citation>
    <scope>NUCLEOTIDE SEQUENCE</scope>
    <source>
        <strain evidence="1">AU212A</strain>
    </source>
</reference>
<name>A0ACA9LCL7_9GLOM</name>
<feature type="non-terminal residue" evidence="1">
    <location>
        <position position="90"/>
    </location>
</feature>
<comment type="caution">
    <text evidence="1">The sequence shown here is derived from an EMBL/GenBank/DDBJ whole genome shotgun (WGS) entry which is preliminary data.</text>
</comment>
<dbReference type="Proteomes" id="UP000789860">
    <property type="component" value="Unassembled WGS sequence"/>
</dbReference>
<organism evidence="1 2">
    <name type="scientific">Scutellospora calospora</name>
    <dbReference type="NCBI Taxonomy" id="85575"/>
    <lineage>
        <taxon>Eukaryota</taxon>
        <taxon>Fungi</taxon>
        <taxon>Fungi incertae sedis</taxon>
        <taxon>Mucoromycota</taxon>
        <taxon>Glomeromycotina</taxon>
        <taxon>Glomeromycetes</taxon>
        <taxon>Diversisporales</taxon>
        <taxon>Gigasporaceae</taxon>
        <taxon>Scutellospora</taxon>
    </lineage>
</organism>
<dbReference type="EMBL" id="CAJVPM010005352">
    <property type="protein sequence ID" value="CAG8522958.1"/>
    <property type="molecule type" value="Genomic_DNA"/>
</dbReference>
<keyword evidence="2" id="KW-1185">Reference proteome</keyword>